<dbReference type="Proteomes" id="UP000305939">
    <property type="component" value="Unassembled WGS sequence"/>
</dbReference>
<sequence>MFKITKIAALAALLFIAQPLTAQETETEMTPAVKARLERLEKAKEEMIKEEKEMLREAVEDIEQMLENGDITAEEAEKRKKEAALKTAQNIENRSAIIDNKIELVKRGEFVGTSDGYIRIDIKDEDDWFSIVGFDECFPCKTKKPYDRRTTSHLVVAAGINNALVDGGSLDDSPYQIGGSKFFEIGWQFKTRVFKETNWLRFVYGLNFQFNGFKPEDERYFVREGDLTFLEEFPGNLDKSKLRMDNLVLPVFFEIGPSKKIERDDYFRYSIRRKFRIGLGGYFGVNYSTRHKLKYKIDGERVKEKIKNSYNTSNTIYGLAGYVGFGDLSLYTRYELNTIFKDPNVDQHNIAFGLRWEL</sequence>
<feature type="signal peptide" evidence="2">
    <location>
        <begin position="1"/>
        <end position="22"/>
    </location>
</feature>
<protein>
    <recommendedName>
        <fullName evidence="5">PorT family protein</fullName>
    </recommendedName>
</protein>
<keyword evidence="2" id="KW-0732">Signal</keyword>
<organism evidence="3 4">
    <name type="scientific">Robertkochia marina</name>
    <dbReference type="NCBI Taxonomy" id="1227945"/>
    <lineage>
        <taxon>Bacteria</taxon>
        <taxon>Pseudomonadati</taxon>
        <taxon>Bacteroidota</taxon>
        <taxon>Flavobacteriia</taxon>
        <taxon>Flavobacteriales</taxon>
        <taxon>Flavobacteriaceae</taxon>
        <taxon>Robertkochia</taxon>
    </lineage>
</organism>
<evidence type="ECO:0000256" key="2">
    <source>
        <dbReference type="SAM" id="SignalP"/>
    </source>
</evidence>
<dbReference type="AlphaFoldDB" id="A0A4V3UY98"/>
<feature type="chain" id="PRO_5020726810" description="PorT family protein" evidence="2">
    <location>
        <begin position="23"/>
        <end position="358"/>
    </location>
</feature>
<accession>A0A4V3UY98</accession>
<evidence type="ECO:0000313" key="4">
    <source>
        <dbReference type="Proteomes" id="UP000305939"/>
    </source>
</evidence>
<dbReference type="EMBL" id="SSMC01000001">
    <property type="protein sequence ID" value="THD68898.1"/>
    <property type="molecule type" value="Genomic_DNA"/>
</dbReference>
<feature type="coiled-coil region" evidence="1">
    <location>
        <begin position="33"/>
        <end position="94"/>
    </location>
</feature>
<reference evidence="3 4" key="1">
    <citation type="submission" date="2019-04" db="EMBL/GenBank/DDBJ databases">
        <title>Draft genome sequence of Robertkochia marina CC-AMO-30D.</title>
        <authorList>
            <person name="Hameed A."/>
            <person name="Lin S.-Y."/>
            <person name="Shahina M."/>
            <person name="Lai W.-A."/>
            <person name="Young C.-C."/>
        </authorList>
    </citation>
    <scope>NUCLEOTIDE SEQUENCE [LARGE SCALE GENOMIC DNA]</scope>
    <source>
        <strain evidence="3 4">CC-AMO-30D</strain>
    </source>
</reference>
<evidence type="ECO:0000313" key="3">
    <source>
        <dbReference type="EMBL" id="THD68898.1"/>
    </source>
</evidence>
<keyword evidence="1" id="KW-0175">Coiled coil</keyword>
<proteinExistence type="predicted"/>
<keyword evidence="4" id="KW-1185">Reference proteome</keyword>
<dbReference type="OrthoDB" id="1466811at2"/>
<comment type="caution">
    <text evidence="3">The sequence shown here is derived from an EMBL/GenBank/DDBJ whole genome shotgun (WGS) entry which is preliminary data.</text>
</comment>
<gene>
    <name evidence="3" type="ORF">E7Z59_00785</name>
</gene>
<evidence type="ECO:0000256" key="1">
    <source>
        <dbReference type="SAM" id="Coils"/>
    </source>
</evidence>
<evidence type="ECO:0008006" key="5">
    <source>
        <dbReference type="Google" id="ProtNLM"/>
    </source>
</evidence>
<dbReference type="RefSeq" id="WP_136334388.1">
    <property type="nucleotide sequence ID" value="NZ_QXMP01000018.1"/>
</dbReference>
<name>A0A4V3UY98_9FLAO</name>